<accession>A0A9D1S062</accession>
<sequence length="166" mass="17993">MPKPKSPARRRDTPPPKTANDEAAVLRGFLDYLRASIAAKVEDAPEPAVRTSQVASGTTLLGLVNHLTHVERAVFLGTPPRDWQATFTADDADDAHTVVTRYRHAIEEANLLLDDAPDLSAPLPRTAASRAAPSVRWALAHMIEETGRHAGHADILRELIDGTTGR</sequence>
<dbReference type="Pfam" id="PF04978">
    <property type="entry name" value="MST"/>
    <property type="match status" value="1"/>
</dbReference>
<reference evidence="2" key="2">
    <citation type="submission" date="2021-04" db="EMBL/GenBank/DDBJ databases">
        <authorList>
            <person name="Gilroy R."/>
        </authorList>
    </citation>
    <scope>NUCLEOTIDE SEQUENCE</scope>
    <source>
        <strain evidence="2">ChiHejej3B27-3195</strain>
    </source>
</reference>
<dbReference type="AlphaFoldDB" id="A0A9D1S062"/>
<proteinExistence type="predicted"/>
<evidence type="ECO:0000256" key="1">
    <source>
        <dbReference type="SAM" id="MobiDB-lite"/>
    </source>
</evidence>
<gene>
    <name evidence="2" type="ORF">H9871_02460</name>
</gene>
<evidence type="ECO:0000313" key="3">
    <source>
        <dbReference type="Proteomes" id="UP000824151"/>
    </source>
</evidence>
<feature type="region of interest" description="Disordered" evidence="1">
    <location>
        <begin position="1"/>
        <end position="20"/>
    </location>
</feature>
<dbReference type="InterPro" id="IPR034660">
    <property type="entry name" value="DinB/YfiT-like"/>
</dbReference>
<reference evidence="2" key="1">
    <citation type="journal article" date="2021" name="PeerJ">
        <title>Extensive microbial diversity within the chicken gut microbiome revealed by metagenomics and culture.</title>
        <authorList>
            <person name="Gilroy R."/>
            <person name="Ravi A."/>
            <person name="Getino M."/>
            <person name="Pursley I."/>
            <person name="Horton D.L."/>
            <person name="Alikhan N.F."/>
            <person name="Baker D."/>
            <person name="Gharbi K."/>
            <person name="Hall N."/>
            <person name="Watson M."/>
            <person name="Adriaenssens E.M."/>
            <person name="Foster-Nyarko E."/>
            <person name="Jarju S."/>
            <person name="Secka A."/>
            <person name="Antonio M."/>
            <person name="Oren A."/>
            <person name="Chaudhuri R.R."/>
            <person name="La Ragione R."/>
            <person name="Hildebrand F."/>
            <person name="Pallen M.J."/>
        </authorList>
    </citation>
    <scope>NUCLEOTIDE SEQUENCE</scope>
    <source>
        <strain evidence="2">ChiHejej3B27-3195</strain>
    </source>
</reference>
<dbReference type="InterPro" id="IPR007061">
    <property type="entry name" value="MST-like"/>
</dbReference>
<organism evidence="2 3">
    <name type="scientific">Candidatus Nesterenkonia stercoripullorum</name>
    <dbReference type="NCBI Taxonomy" id="2838701"/>
    <lineage>
        <taxon>Bacteria</taxon>
        <taxon>Bacillati</taxon>
        <taxon>Actinomycetota</taxon>
        <taxon>Actinomycetes</taxon>
        <taxon>Micrococcales</taxon>
        <taxon>Micrococcaceae</taxon>
        <taxon>Nesterenkonia</taxon>
    </lineage>
</organism>
<dbReference type="EMBL" id="DXGD01000092">
    <property type="protein sequence ID" value="HIW98984.1"/>
    <property type="molecule type" value="Genomic_DNA"/>
</dbReference>
<dbReference type="Proteomes" id="UP000824151">
    <property type="component" value="Unassembled WGS sequence"/>
</dbReference>
<name>A0A9D1S062_9MICC</name>
<dbReference type="SUPFAM" id="SSF109854">
    <property type="entry name" value="DinB/YfiT-like putative metalloenzymes"/>
    <property type="match status" value="1"/>
</dbReference>
<comment type="caution">
    <text evidence="2">The sequence shown here is derived from an EMBL/GenBank/DDBJ whole genome shotgun (WGS) entry which is preliminary data.</text>
</comment>
<dbReference type="Gene3D" id="1.20.120.450">
    <property type="entry name" value="dinb family like domain"/>
    <property type="match status" value="1"/>
</dbReference>
<evidence type="ECO:0000313" key="2">
    <source>
        <dbReference type="EMBL" id="HIW98984.1"/>
    </source>
</evidence>
<protein>
    <submittedName>
        <fullName evidence="2">DinB family protein</fullName>
    </submittedName>
</protein>